<dbReference type="Proteomes" id="UP000280008">
    <property type="component" value="Unassembled WGS sequence"/>
</dbReference>
<dbReference type="EMBL" id="RBKS01000001">
    <property type="protein sequence ID" value="RKR75263.1"/>
    <property type="molecule type" value="Genomic_DNA"/>
</dbReference>
<protein>
    <submittedName>
        <fullName evidence="1">Uncharacterized protein</fullName>
    </submittedName>
</protein>
<keyword evidence="2" id="KW-1185">Reference proteome</keyword>
<evidence type="ECO:0000313" key="1">
    <source>
        <dbReference type="EMBL" id="RKR75263.1"/>
    </source>
</evidence>
<comment type="caution">
    <text evidence="1">The sequence shown here is derived from an EMBL/GenBank/DDBJ whole genome shotgun (WGS) entry which is preliminary data.</text>
</comment>
<name>A0A495IGX2_9MICO</name>
<sequence length="173" mass="17769">MFADNLDLSAEEINSRFAQIDGDYAVGQRFSPVDEEFVTMYATPIDAAAESGIGINKTLAFSKSRTSGGVTGAISGSLSTDGSGPVTHRYAVSVKATSSAKATKMKIQAEIRSYGVIGSGGLGLTYSASPSVTTTAHSYSFSRSGSYTSVAVYDTISASATIYSSGGSFSVTS</sequence>
<gene>
    <name evidence="1" type="ORF">C8E83_2402</name>
</gene>
<evidence type="ECO:0000313" key="2">
    <source>
        <dbReference type="Proteomes" id="UP000280008"/>
    </source>
</evidence>
<accession>A0A495IGX2</accession>
<reference evidence="1 2" key="1">
    <citation type="submission" date="2018-10" db="EMBL/GenBank/DDBJ databases">
        <title>Sequencing the genomes of 1000 actinobacteria strains.</title>
        <authorList>
            <person name="Klenk H.-P."/>
        </authorList>
    </citation>
    <scope>NUCLEOTIDE SEQUENCE [LARGE SCALE GENOMIC DNA]</scope>
    <source>
        <strain evidence="1 2">DSM 17894</strain>
    </source>
</reference>
<dbReference type="AlphaFoldDB" id="A0A495IGX2"/>
<proteinExistence type="predicted"/>
<organism evidence="1 2">
    <name type="scientific">Frondihabitans australicus</name>
    <dbReference type="NCBI Taxonomy" id="386892"/>
    <lineage>
        <taxon>Bacteria</taxon>
        <taxon>Bacillati</taxon>
        <taxon>Actinomycetota</taxon>
        <taxon>Actinomycetes</taxon>
        <taxon>Micrococcales</taxon>
        <taxon>Microbacteriaceae</taxon>
        <taxon>Frondihabitans</taxon>
    </lineage>
</organism>